<evidence type="ECO:0000313" key="3">
    <source>
        <dbReference type="Proteomes" id="UP001257234"/>
    </source>
</evidence>
<accession>A0ABU1ETB4</accession>
<organism evidence="2 3">
    <name type="scientific">Christiangramia sediminicola</name>
    <dbReference type="NCBI Taxonomy" id="3073267"/>
    <lineage>
        <taxon>Bacteria</taxon>
        <taxon>Pseudomonadati</taxon>
        <taxon>Bacteroidota</taxon>
        <taxon>Flavobacteriia</taxon>
        <taxon>Flavobacteriales</taxon>
        <taxon>Flavobacteriaceae</taxon>
        <taxon>Christiangramia</taxon>
    </lineage>
</organism>
<feature type="signal peptide" evidence="1">
    <location>
        <begin position="1"/>
        <end position="22"/>
    </location>
</feature>
<sequence length="166" mass="19041">MQKFLFLIILLPAFSFTQNSDCACCTPDHAAFDFWVGDWEVFNVNGDKVGENLVMKLEDNCILNENWQSVKAGSGKSYNYFDPSDKTWNQLWISNTGNIIKLKGKAEPNKMTLRSEIQDGKNGKFYNQITWTKNEDGSVTQNWEIFDENGELTGNAFKGIYRKKNK</sequence>
<evidence type="ECO:0000256" key="1">
    <source>
        <dbReference type="SAM" id="SignalP"/>
    </source>
</evidence>
<comment type="caution">
    <text evidence="2">The sequence shown here is derived from an EMBL/GenBank/DDBJ whole genome shotgun (WGS) entry which is preliminary data.</text>
</comment>
<proteinExistence type="predicted"/>
<dbReference type="RefSeq" id="WP_309562479.1">
    <property type="nucleotide sequence ID" value="NZ_JAVJIU010000004.1"/>
</dbReference>
<reference evidence="3" key="1">
    <citation type="submission" date="2023-07" db="EMBL/GenBank/DDBJ databases">
        <title>Christiangramia sp. SM2212., a novel bacterium of the family Flavobacteriaceae isolated from the sea sediment.</title>
        <authorList>
            <person name="Wang J."/>
            <person name="Zhang X."/>
        </authorList>
    </citation>
    <scope>NUCLEOTIDE SEQUENCE [LARGE SCALE GENOMIC DNA]</scope>
    <source>
        <strain evidence="3">SM2212</strain>
    </source>
</reference>
<feature type="chain" id="PRO_5045488508" evidence="1">
    <location>
        <begin position="23"/>
        <end position="166"/>
    </location>
</feature>
<dbReference type="EMBL" id="JAVJIU010000004">
    <property type="protein sequence ID" value="MDR5591621.1"/>
    <property type="molecule type" value="Genomic_DNA"/>
</dbReference>
<dbReference type="Proteomes" id="UP001257234">
    <property type="component" value="Unassembled WGS sequence"/>
</dbReference>
<protein>
    <submittedName>
        <fullName evidence="2">Uncharacterized protein</fullName>
    </submittedName>
</protein>
<gene>
    <name evidence="2" type="ORF">RE431_13315</name>
</gene>
<evidence type="ECO:0000313" key="2">
    <source>
        <dbReference type="EMBL" id="MDR5591621.1"/>
    </source>
</evidence>
<keyword evidence="3" id="KW-1185">Reference proteome</keyword>
<keyword evidence="1" id="KW-0732">Signal</keyword>
<name>A0ABU1ETB4_9FLAO</name>